<evidence type="ECO:0000313" key="1">
    <source>
        <dbReference type="EMBL" id="KAJ1969290.1"/>
    </source>
</evidence>
<feature type="non-terminal residue" evidence="1">
    <location>
        <position position="1"/>
    </location>
</feature>
<name>A0A9W8B012_9FUNG</name>
<dbReference type="EMBL" id="JANBQB010001965">
    <property type="protein sequence ID" value="KAJ1969290.1"/>
    <property type="molecule type" value="Genomic_DNA"/>
</dbReference>
<gene>
    <name evidence="1" type="ORF">H4R34_006181</name>
</gene>
<organism evidence="1 2">
    <name type="scientific">Dimargaris verticillata</name>
    <dbReference type="NCBI Taxonomy" id="2761393"/>
    <lineage>
        <taxon>Eukaryota</taxon>
        <taxon>Fungi</taxon>
        <taxon>Fungi incertae sedis</taxon>
        <taxon>Zoopagomycota</taxon>
        <taxon>Kickxellomycotina</taxon>
        <taxon>Dimargaritomycetes</taxon>
        <taxon>Dimargaritales</taxon>
        <taxon>Dimargaritaceae</taxon>
        <taxon>Dimargaris</taxon>
    </lineage>
</organism>
<protein>
    <submittedName>
        <fullName evidence="1">Uncharacterized protein</fullName>
    </submittedName>
</protein>
<keyword evidence="2" id="KW-1185">Reference proteome</keyword>
<evidence type="ECO:0000313" key="2">
    <source>
        <dbReference type="Proteomes" id="UP001151582"/>
    </source>
</evidence>
<proteinExistence type="predicted"/>
<reference evidence="1" key="1">
    <citation type="submission" date="2022-07" db="EMBL/GenBank/DDBJ databases">
        <title>Phylogenomic reconstructions and comparative analyses of Kickxellomycotina fungi.</title>
        <authorList>
            <person name="Reynolds N.K."/>
            <person name="Stajich J.E."/>
            <person name="Barry K."/>
            <person name="Grigoriev I.V."/>
            <person name="Crous P."/>
            <person name="Smith M.E."/>
        </authorList>
    </citation>
    <scope>NUCLEOTIDE SEQUENCE</scope>
    <source>
        <strain evidence="1">RSA 567</strain>
    </source>
</reference>
<comment type="caution">
    <text evidence="1">The sequence shown here is derived from an EMBL/GenBank/DDBJ whole genome shotgun (WGS) entry which is preliminary data.</text>
</comment>
<sequence>NAKLGALASMTSPRLSSISATMLKTKFYAMSAAEVTGHHQTAAKFHHATQQPTMPD</sequence>
<dbReference type="AlphaFoldDB" id="A0A9W8B012"/>
<dbReference type="Proteomes" id="UP001151582">
    <property type="component" value="Unassembled WGS sequence"/>
</dbReference>
<accession>A0A9W8B012</accession>